<protein>
    <submittedName>
        <fullName evidence="1">Uncharacterized protein</fullName>
    </submittedName>
</protein>
<evidence type="ECO:0000313" key="2">
    <source>
        <dbReference type="Proteomes" id="UP000276133"/>
    </source>
</evidence>
<dbReference type="EMBL" id="REGN01010037">
    <property type="protein sequence ID" value="RMZ99809.1"/>
    <property type="molecule type" value="Genomic_DNA"/>
</dbReference>
<name>A0A3M7PL75_BRAPC</name>
<evidence type="ECO:0000313" key="1">
    <source>
        <dbReference type="EMBL" id="RMZ99809.1"/>
    </source>
</evidence>
<accession>A0A3M7PL75</accession>
<gene>
    <name evidence="1" type="ORF">BpHYR1_007021</name>
</gene>
<sequence length="58" mass="6680">EFGKMNFEFDINPLLPHEVTKFNSSLRIVHPDHLATDDPMLRTKGRLCLGLSLTDRIE</sequence>
<comment type="caution">
    <text evidence="1">The sequence shown here is derived from an EMBL/GenBank/DDBJ whole genome shotgun (WGS) entry which is preliminary data.</text>
</comment>
<dbReference type="Proteomes" id="UP000276133">
    <property type="component" value="Unassembled WGS sequence"/>
</dbReference>
<reference evidence="1 2" key="1">
    <citation type="journal article" date="2018" name="Sci. Rep.">
        <title>Genomic signatures of local adaptation to the degree of environmental predictability in rotifers.</title>
        <authorList>
            <person name="Franch-Gras L."/>
            <person name="Hahn C."/>
            <person name="Garcia-Roger E.M."/>
            <person name="Carmona M.J."/>
            <person name="Serra M."/>
            <person name="Gomez A."/>
        </authorList>
    </citation>
    <scope>NUCLEOTIDE SEQUENCE [LARGE SCALE GENOMIC DNA]</scope>
    <source>
        <strain evidence="1">HYR1</strain>
    </source>
</reference>
<keyword evidence="2" id="KW-1185">Reference proteome</keyword>
<dbReference type="AlphaFoldDB" id="A0A3M7PL75"/>
<organism evidence="1 2">
    <name type="scientific">Brachionus plicatilis</name>
    <name type="common">Marine rotifer</name>
    <name type="synonym">Brachionus muelleri</name>
    <dbReference type="NCBI Taxonomy" id="10195"/>
    <lineage>
        <taxon>Eukaryota</taxon>
        <taxon>Metazoa</taxon>
        <taxon>Spiralia</taxon>
        <taxon>Gnathifera</taxon>
        <taxon>Rotifera</taxon>
        <taxon>Eurotatoria</taxon>
        <taxon>Monogononta</taxon>
        <taxon>Pseudotrocha</taxon>
        <taxon>Ploima</taxon>
        <taxon>Brachionidae</taxon>
        <taxon>Brachionus</taxon>
    </lineage>
</organism>
<feature type="non-terminal residue" evidence="1">
    <location>
        <position position="1"/>
    </location>
</feature>
<proteinExistence type="predicted"/>